<keyword evidence="3" id="KW-1185">Reference proteome</keyword>
<feature type="compositionally biased region" description="Pro residues" evidence="1">
    <location>
        <begin position="51"/>
        <end position="60"/>
    </location>
</feature>
<gene>
    <name evidence="2" type="ordered locus">Os01g0517300</name>
    <name evidence="2" type="ORF">OSNPB_010517300</name>
</gene>
<reference evidence="3" key="1">
    <citation type="journal article" date="2005" name="Nature">
        <title>The map-based sequence of the rice genome.</title>
        <authorList>
            <consortium name="International rice genome sequencing project (IRGSP)"/>
            <person name="Matsumoto T."/>
            <person name="Wu J."/>
            <person name="Kanamori H."/>
            <person name="Katayose Y."/>
            <person name="Fujisawa M."/>
            <person name="Namiki N."/>
            <person name="Mizuno H."/>
            <person name="Yamamoto K."/>
            <person name="Antonio B.A."/>
            <person name="Baba T."/>
            <person name="Sakata K."/>
            <person name="Nagamura Y."/>
            <person name="Aoki H."/>
            <person name="Arikawa K."/>
            <person name="Arita K."/>
            <person name="Bito T."/>
            <person name="Chiden Y."/>
            <person name="Fujitsuka N."/>
            <person name="Fukunaka R."/>
            <person name="Hamada M."/>
            <person name="Harada C."/>
            <person name="Hayashi A."/>
            <person name="Hijishita S."/>
            <person name="Honda M."/>
            <person name="Hosokawa S."/>
            <person name="Ichikawa Y."/>
            <person name="Idonuma A."/>
            <person name="Iijima M."/>
            <person name="Ikeda M."/>
            <person name="Ikeno M."/>
            <person name="Ito K."/>
            <person name="Ito S."/>
            <person name="Ito T."/>
            <person name="Ito Y."/>
            <person name="Ito Y."/>
            <person name="Iwabuchi A."/>
            <person name="Kamiya K."/>
            <person name="Karasawa W."/>
            <person name="Kurita K."/>
            <person name="Katagiri S."/>
            <person name="Kikuta A."/>
            <person name="Kobayashi H."/>
            <person name="Kobayashi N."/>
            <person name="Machita K."/>
            <person name="Maehara T."/>
            <person name="Masukawa M."/>
            <person name="Mizubayashi T."/>
            <person name="Mukai Y."/>
            <person name="Nagasaki H."/>
            <person name="Nagata Y."/>
            <person name="Naito S."/>
            <person name="Nakashima M."/>
            <person name="Nakama Y."/>
            <person name="Nakamichi Y."/>
            <person name="Nakamura M."/>
            <person name="Meguro A."/>
            <person name="Negishi M."/>
            <person name="Ohta I."/>
            <person name="Ohta T."/>
            <person name="Okamoto M."/>
            <person name="Ono N."/>
            <person name="Saji S."/>
            <person name="Sakaguchi M."/>
            <person name="Sakai K."/>
            <person name="Shibata M."/>
            <person name="Shimokawa T."/>
            <person name="Song J."/>
            <person name="Takazaki Y."/>
            <person name="Terasawa K."/>
            <person name="Tsugane M."/>
            <person name="Tsuji K."/>
            <person name="Ueda S."/>
            <person name="Waki K."/>
            <person name="Yamagata H."/>
            <person name="Yamamoto M."/>
            <person name="Yamamoto S."/>
            <person name="Yamane H."/>
            <person name="Yoshiki S."/>
            <person name="Yoshihara R."/>
            <person name="Yukawa K."/>
            <person name="Zhong H."/>
            <person name="Yano M."/>
            <person name="Yuan Q."/>
            <person name="Ouyang S."/>
            <person name="Liu J."/>
            <person name="Jones K.M."/>
            <person name="Gansberger K."/>
            <person name="Moffat K."/>
            <person name="Hill J."/>
            <person name="Bera J."/>
            <person name="Fadrosh D."/>
            <person name="Jin S."/>
            <person name="Johri S."/>
            <person name="Kim M."/>
            <person name="Overton L."/>
            <person name="Reardon M."/>
            <person name="Tsitrin T."/>
            <person name="Vuong H."/>
            <person name="Weaver B."/>
            <person name="Ciecko A."/>
            <person name="Tallon L."/>
            <person name="Jackson J."/>
            <person name="Pai G."/>
            <person name="Aken S.V."/>
            <person name="Utterback T."/>
            <person name="Reidmuller S."/>
            <person name="Feldblyum T."/>
            <person name="Hsiao J."/>
            <person name="Zismann V."/>
            <person name="Iobst S."/>
            <person name="de Vazeille A.R."/>
            <person name="Buell C.R."/>
            <person name="Ying K."/>
            <person name="Li Y."/>
            <person name="Lu T."/>
            <person name="Huang Y."/>
            <person name="Zhao Q."/>
            <person name="Feng Q."/>
            <person name="Zhang L."/>
            <person name="Zhu J."/>
            <person name="Weng Q."/>
            <person name="Mu J."/>
            <person name="Lu Y."/>
            <person name="Fan D."/>
            <person name="Liu Y."/>
            <person name="Guan J."/>
            <person name="Zhang Y."/>
            <person name="Yu S."/>
            <person name="Liu X."/>
            <person name="Zhang Y."/>
            <person name="Hong G."/>
            <person name="Han B."/>
            <person name="Choisne N."/>
            <person name="Demange N."/>
            <person name="Orjeda G."/>
            <person name="Samain S."/>
            <person name="Cattolico L."/>
            <person name="Pelletier E."/>
            <person name="Couloux A."/>
            <person name="Segurens B."/>
            <person name="Wincker P."/>
            <person name="D'Hont A."/>
            <person name="Scarpelli C."/>
            <person name="Weissenbach J."/>
            <person name="Salanoubat M."/>
            <person name="Quetier F."/>
            <person name="Yu Y."/>
            <person name="Kim H.R."/>
            <person name="Rambo T."/>
            <person name="Currie J."/>
            <person name="Collura K."/>
            <person name="Luo M."/>
            <person name="Yang T."/>
            <person name="Ammiraju J.S.S."/>
            <person name="Engler F."/>
            <person name="Soderlund C."/>
            <person name="Wing R.A."/>
            <person name="Palmer L.E."/>
            <person name="de la Bastide M."/>
            <person name="Spiegel L."/>
            <person name="Nascimento L."/>
            <person name="Zutavern T."/>
            <person name="O'Shaughnessy A."/>
            <person name="Dike S."/>
            <person name="Dedhia N."/>
            <person name="Preston R."/>
            <person name="Balija V."/>
            <person name="McCombie W.R."/>
            <person name="Chow T."/>
            <person name="Chen H."/>
            <person name="Chung M."/>
            <person name="Chen C."/>
            <person name="Shaw J."/>
            <person name="Wu H."/>
            <person name="Hsiao K."/>
            <person name="Chao Y."/>
            <person name="Chu M."/>
            <person name="Cheng C."/>
            <person name="Hour A."/>
            <person name="Lee P."/>
            <person name="Lin S."/>
            <person name="Lin Y."/>
            <person name="Liou J."/>
            <person name="Liu S."/>
            <person name="Hsing Y."/>
            <person name="Raghuvanshi S."/>
            <person name="Mohanty A."/>
            <person name="Bharti A.K."/>
            <person name="Gaur A."/>
            <person name="Gupta V."/>
            <person name="Kumar D."/>
            <person name="Ravi V."/>
            <person name="Vij S."/>
            <person name="Kapur A."/>
            <person name="Khurana P."/>
            <person name="Khurana P."/>
            <person name="Khurana J.P."/>
            <person name="Tyagi A.K."/>
            <person name="Gaikwad K."/>
            <person name="Singh A."/>
            <person name="Dalal V."/>
            <person name="Srivastava S."/>
            <person name="Dixit A."/>
            <person name="Pal A.K."/>
            <person name="Ghazi I.A."/>
            <person name="Yadav M."/>
            <person name="Pandit A."/>
            <person name="Bhargava A."/>
            <person name="Sureshbabu K."/>
            <person name="Batra K."/>
            <person name="Sharma T.R."/>
            <person name="Mohapatra T."/>
            <person name="Singh N.K."/>
            <person name="Messing J."/>
            <person name="Nelson A.B."/>
            <person name="Fuks G."/>
            <person name="Kavchok S."/>
            <person name="Keizer G."/>
            <person name="Linton E."/>
            <person name="Llaca V."/>
            <person name="Song R."/>
            <person name="Tanyolac B."/>
            <person name="Young S."/>
            <person name="Ho-Il K."/>
            <person name="Hahn J.H."/>
            <person name="Sangsakoo G."/>
            <person name="Vanavichit A."/>
            <person name="de Mattos Luiz.A.T."/>
            <person name="Zimmer P.D."/>
            <person name="Malone G."/>
            <person name="Dellagostin O."/>
            <person name="de Oliveira A.C."/>
            <person name="Bevan M."/>
            <person name="Bancroft I."/>
            <person name="Minx P."/>
            <person name="Cordum H."/>
            <person name="Wilson R."/>
            <person name="Cheng Z."/>
            <person name="Jin W."/>
            <person name="Jiang J."/>
            <person name="Leong S.A."/>
            <person name="Iwama H."/>
            <person name="Gojobori T."/>
            <person name="Itoh T."/>
            <person name="Niimura Y."/>
            <person name="Fujii Y."/>
            <person name="Habara T."/>
            <person name="Sakai H."/>
            <person name="Sato Y."/>
            <person name="Wilson G."/>
            <person name="Kumar K."/>
            <person name="McCouch S."/>
            <person name="Juretic N."/>
            <person name="Hoen D."/>
            <person name="Wright S."/>
            <person name="Bruskiewich R."/>
            <person name="Bureau T."/>
            <person name="Miyao A."/>
            <person name="Hirochika H."/>
            <person name="Nishikawa T."/>
            <person name="Kadowaki K."/>
            <person name="Sugiura M."/>
            <person name="Burr B."/>
            <person name="Sasaki T."/>
        </authorList>
    </citation>
    <scope>NUCLEOTIDE SEQUENCE [LARGE SCALE GENOMIC DNA]</scope>
    <source>
        <strain evidence="3">cv. Nipponbare</strain>
    </source>
</reference>
<dbReference type="PaxDb" id="39947-A0A0P0V3C0"/>
<dbReference type="AlphaFoldDB" id="A0A0P0V3C0"/>
<organism evidence="2 3">
    <name type="scientific">Oryza sativa subsp. japonica</name>
    <name type="common">Rice</name>
    <dbReference type="NCBI Taxonomy" id="39947"/>
    <lineage>
        <taxon>Eukaryota</taxon>
        <taxon>Viridiplantae</taxon>
        <taxon>Streptophyta</taxon>
        <taxon>Embryophyta</taxon>
        <taxon>Tracheophyta</taxon>
        <taxon>Spermatophyta</taxon>
        <taxon>Magnoliopsida</taxon>
        <taxon>Liliopsida</taxon>
        <taxon>Poales</taxon>
        <taxon>Poaceae</taxon>
        <taxon>BOP clade</taxon>
        <taxon>Oryzoideae</taxon>
        <taxon>Oryzeae</taxon>
        <taxon>Oryzinae</taxon>
        <taxon>Oryza</taxon>
        <taxon>Oryza sativa</taxon>
    </lineage>
</organism>
<reference evidence="2 3" key="2">
    <citation type="journal article" date="2013" name="Plant Cell Physiol.">
        <title>Rice Annotation Project Database (RAP-DB): an integrative and interactive database for rice genomics.</title>
        <authorList>
            <person name="Sakai H."/>
            <person name="Lee S.S."/>
            <person name="Tanaka T."/>
            <person name="Numa H."/>
            <person name="Kim J."/>
            <person name="Kawahara Y."/>
            <person name="Wakimoto H."/>
            <person name="Yang C.C."/>
            <person name="Iwamoto M."/>
            <person name="Abe T."/>
            <person name="Yamada Y."/>
            <person name="Muto A."/>
            <person name="Inokuchi H."/>
            <person name="Ikemura T."/>
            <person name="Matsumoto T."/>
            <person name="Sasaki T."/>
            <person name="Itoh T."/>
        </authorList>
    </citation>
    <scope>NUCLEOTIDE SEQUENCE [LARGE SCALE GENOMIC DNA]</scope>
    <source>
        <strain evidence="3">cv. Nipponbare</strain>
    </source>
</reference>
<evidence type="ECO:0000313" key="2">
    <source>
        <dbReference type="EMBL" id="BAS72421.1"/>
    </source>
</evidence>
<dbReference type="InParanoid" id="A0A0P0V3C0"/>
<accession>A0A0P0V3C0</accession>
<sequence length="100" mass="10571">MATMDSAVPQVQILPQYTPSRDGVGLAQETCSSGAIPAPLARSPKSGATEPAPPHAPPQPRWTRWWTGGVTRPPWTLRPMLGGNDAAMLRISVASGGDVW</sequence>
<feature type="region of interest" description="Disordered" evidence="1">
    <location>
        <begin position="1"/>
        <end position="66"/>
    </location>
</feature>
<dbReference type="Proteomes" id="UP000059680">
    <property type="component" value="Chromosome 1"/>
</dbReference>
<reference evidence="2 3" key="3">
    <citation type="journal article" date="2013" name="Rice">
        <title>Improvement of the Oryza sativa Nipponbare reference genome using next generation sequence and optical map data.</title>
        <authorList>
            <person name="Kawahara Y."/>
            <person name="de la Bastide M."/>
            <person name="Hamilton J.P."/>
            <person name="Kanamori H."/>
            <person name="McCombie W.R."/>
            <person name="Ouyang S."/>
            <person name="Schwartz D.C."/>
            <person name="Tanaka T."/>
            <person name="Wu J."/>
            <person name="Zhou S."/>
            <person name="Childs K.L."/>
            <person name="Davidson R.M."/>
            <person name="Lin H."/>
            <person name="Quesada-Ocampo L."/>
            <person name="Vaillancourt B."/>
            <person name="Sakai H."/>
            <person name="Lee S.S."/>
            <person name="Kim J."/>
            <person name="Numa H."/>
            <person name="Itoh T."/>
            <person name="Buell C.R."/>
            <person name="Matsumoto T."/>
        </authorList>
    </citation>
    <scope>NUCLEOTIDE SEQUENCE [LARGE SCALE GENOMIC DNA]</scope>
    <source>
        <strain evidence="3">cv. Nipponbare</strain>
    </source>
</reference>
<protein>
    <submittedName>
        <fullName evidence="2">Os01g0517300 protein</fullName>
    </submittedName>
</protein>
<evidence type="ECO:0000313" key="3">
    <source>
        <dbReference type="Proteomes" id="UP000059680"/>
    </source>
</evidence>
<name>A0A0P0V3C0_ORYSJ</name>
<proteinExistence type="predicted"/>
<evidence type="ECO:0000256" key="1">
    <source>
        <dbReference type="SAM" id="MobiDB-lite"/>
    </source>
</evidence>
<dbReference type="EMBL" id="AP014957">
    <property type="protein sequence ID" value="BAS72421.1"/>
    <property type="molecule type" value="Genomic_DNA"/>
</dbReference>